<dbReference type="InterPro" id="IPR006528">
    <property type="entry name" value="Phage_head_morphogenesis_dom"/>
</dbReference>
<protein>
    <submittedName>
        <fullName evidence="2">Prophage MuSo2, F protein, putative</fullName>
    </submittedName>
</protein>
<sequence>MAEIARAFRTPEAVTSYFDGKADRPAFSWLDVFGEEHAHAFTVAKAVDAELLGTFRKTISTAIAESKSFETWRGEIQDELAKLGWWGPRRIGDPAGADPDKLADFSSRRRLETIFWTNMRTARAAGQWERIQRTKRALPYLLYVRSASAEPRAEHLRFVGIILPVDHPFWSTHFPPNGWGCKCSVRQITRREAEQLLGTEPDPDDESAIRYTNKAPDFGSREFRNRRTGEVTSVPVGIDPGWQTNPGLARSRTLLDTLSRRLEELAQVPGGAGNARRMAKELWSDPYQRLAPLLPEKVWMPAGVAPEVAAATNAVSPIVSIDSAAVAARIKAPDGSYTDFITLPELLFTGVAFQDPKPGEDEANERTVVKRIGKTWWKAVVRRSETGLLRVRSLHQRPDRSVAFEILDAGLGTDGLLRAGFAAEEIEPMVKRWKRQRGEGANPG</sequence>
<evidence type="ECO:0000313" key="2">
    <source>
        <dbReference type="EMBL" id="EAU40171.1"/>
    </source>
</evidence>
<name>Q0FYY7_9HYPH</name>
<evidence type="ECO:0000313" key="3">
    <source>
        <dbReference type="Proteomes" id="UP000004310"/>
    </source>
</evidence>
<dbReference type="Proteomes" id="UP000004310">
    <property type="component" value="Unassembled WGS sequence"/>
</dbReference>
<evidence type="ECO:0000259" key="1">
    <source>
        <dbReference type="Pfam" id="PF04233"/>
    </source>
</evidence>
<dbReference type="HOGENOM" id="CLU_044450_3_0_5"/>
<accession>Q0FYY7</accession>
<organism evidence="2 3">
    <name type="scientific">Fulvimarina pelagi HTCC2506</name>
    <dbReference type="NCBI Taxonomy" id="314231"/>
    <lineage>
        <taxon>Bacteria</taxon>
        <taxon>Pseudomonadati</taxon>
        <taxon>Pseudomonadota</taxon>
        <taxon>Alphaproteobacteria</taxon>
        <taxon>Hyphomicrobiales</taxon>
        <taxon>Aurantimonadaceae</taxon>
        <taxon>Fulvimarina</taxon>
    </lineage>
</organism>
<dbReference type="RefSeq" id="WP_007067427.1">
    <property type="nucleotide sequence ID" value="NZ_DS022272.1"/>
</dbReference>
<dbReference type="eggNOG" id="COG2369">
    <property type="taxonomic scope" value="Bacteria"/>
</dbReference>
<gene>
    <name evidence="2" type="ORF">FP2506_11462</name>
</gene>
<reference evidence="2 3" key="1">
    <citation type="journal article" date="2010" name="J. Bacteriol.">
        <title>Genome sequence of Fulvimarina pelagi HTCC2506T, a Mn(II)-oxidizing alphaproteobacterium possessing an aerobic anoxygenic photosynthetic gene cluster and Xanthorhodopsin.</title>
        <authorList>
            <person name="Kang I."/>
            <person name="Oh H.M."/>
            <person name="Lim S.I."/>
            <person name="Ferriera S."/>
            <person name="Giovannoni S.J."/>
            <person name="Cho J.C."/>
        </authorList>
    </citation>
    <scope>NUCLEOTIDE SEQUENCE [LARGE SCALE GENOMIC DNA]</scope>
    <source>
        <strain evidence="2 3">HTCC2506</strain>
    </source>
</reference>
<dbReference type="Pfam" id="PF04233">
    <property type="entry name" value="Phage_Mu_F"/>
    <property type="match status" value="1"/>
</dbReference>
<dbReference type="EMBL" id="AATP01000009">
    <property type="protein sequence ID" value="EAU40171.1"/>
    <property type="molecule type" value="Genomic_DNA"/>
</dbReference>
<keyword evidence="3" id="KW-1185">Reference proteome</keyword>
<proteinExistence type="predicted"/>
<dbReference type="STRING" id="217511.GCA_001463845_01031"/>
<feature type="domain" description="Phage head morphogenesis" evidence="1">
    <location>
        <begin position="55"/>
        <end position="185"/>
    </location>
</feature>
<dbReference type="AlphaFoldDB" id="Q0FYY7"/>
<comment type="caution">
    <text evidence="2">The sequence shown here is derived from an EMBL/GenBank/DDBJ whole genome shotgun (WGS) entry which is preliminary data.</text>
</comment>